<dbReference type="InterPro" id="IPR038260">
    <property type="entry name" value="Vps53_C_sf"/>
</dbReference>
<proteinExistence type="inferred from homology"/>
<reference evidence="11" key="1">
    <citation type="submission" date="2022-11" db="EMBL/GenBank/DDBJ databases">
        <authorList>
            <person name="Petersen C."/>
        </authorList>
    </citation>
    <scope>NUCLEOTIDE SEQUENCE</scope>
    <source>
        <strain evidence="11">IBT 19713</strain>
    </source>
</reference>
<dbReference type="GO" id="GO:0042147">
    <property type="term" value="P:retrograde transport, endosome to Golgi"/>
    <property type="evidence" value="ECO:0007669"/>
    <property type="project" value="InterPro"/>
</dbReference>
<dbReference type="GO" id="GO:0010008">
    <property type="term" value="C:endosome membrane"/>
    <property type="evidence" value="ECO:0007669"/>
    <property type="project" value="UniProtKB-SubCell"/>
</dbReference>
<dbReference type="InterPro" id="IPR031745">
    <property type="entry name" value="Vps53_C"/>
</dbReference>
<dbReference type="RefSeq" id="XP_058333351.1">
    <property type="nucleotide sequence ID" value="XM_058470210.1"/>
</dbReference>
<evidence type="ECO:0000259" key="9">
    <source>
        <dbReference type="Pfam" id="PF04100"/>
    </source>
</evidence>
<name>A0A9W9PFT7_9EURO</name>
<feature type="domain" description="Vps53 C-terminal" evidence="10">
    <location>
        <begin position="687"/>
        <end position="765"/>
    </location>
</feature>
<accession>A0A9W9PFT7</accession>
<comment type="caution">
    <text evidence="11">The sequence shown here is derived from an EMBL/GenBank/DDBJ whole genome shotgun (WGS) entry which is preliminary data.</text>
</comment>
<evidence type="ECO:0000313" key="12">
    <source>
        <dbReference type="Proteomes" id="UP001150941"/>
    </source>
</evidence>
<evidence type="ECO:0000256" key="7">
    <source>
        <dbReference type="SAM" id="Coils"/>
    </source>
</evidence>
<dbReference type="PANTHER" id="PTHR12820">
    <property type="entry name" value="VACUOLAR SORTING PROTEIN 53"/>
    <property type="match status" value="1"/>
</dbReference>
<evidence type="ECO:0000256" key="6">
    <source>
        <dbReference type="ARBA" id="ARBA00023136"/>
    </source>
</evidence>
<comment type="similarity">
    <text evidence="3">Belongs to the VPS53 family.</text>
</comment>
<evidence type="ECO:0000256" key="8">
    <source>
        <dbReference type="SAM" id="MobiDB-lite"/>
    </source>
</evidence>
<evidence type="ECO:0008006" key="13">
    <source>
        <dbReference type="Google" id="ProtNLM"/>
    </source>
</evidence>
<comment type="subcellular location">
    <subcellularLocation>
        <location evidence="2">Endosome membrane</location>
        <topology evidence="2">Peripheral membrane protein</topology>
    </subcellularLocation>
    <subcellularLocation>
        <location evidence="1">Golgi apparatus</location>
        <location evidence="1">trans-Golgi network membrane</location>
        <topology evidence="1">Peripheral membrane protein</topology>
    </subcellularLocation>
</comment>
<dbReference type="Proteomes" id="UP001150941">
    <property type="component" value="Unassembled WGS sequence"/>
</dbReference>
<reference evidence="11" key="2">
    <citation type="journal article" date="2023" name="IMA Fungus">
        <title>Comparative genomic study of the Penicillium genus elucidates a diverse pangenome and 15 lateral gene transfer events.</title>
        <authorList>
            <person name="Petersen C."/>
            <person name="Sorensen T."/>
            <person name="Nielsen M.R."/>
            <person name="Sondergaard T.E."/>
            <person name="Sorensen J.L."/>
            <person name="Fitzpatrick D.A."/>
            <person name="Frisvad J.C."/>
            <person name="Nielsen K.L."/>
        </authorList>
    </citation>
    <scope>NUCLEOTIDE SEQUENCE</scope>
    <source>
        <strain evidence="11">IBT 19713</strain>
    </source>
</reference>
<dbReference type="EMBL" id="JAPQKS010000002">
    <property type="protein sequence ID" value="KAJ5245930.1"/>
    <property type="molecule type" value="Genomic_DNA"/>
</dbReference>
<gene>
    <name evidence="11" type="ORF">N7468_000913</name>
</gene>
<dbReference type="GO" id="GO:0005829">
    <property type="term" value="C:cytosol"/>
    <property type="evidence" value="ECO:0007669"/>
    <property type="project" value="GOC"/>
</dbReference>
<evidence type="ECO:0000256" key="5">
    <source>
        <dbReference type="ARBA" id="ARBA00023034"/>
    </source>
</evidence>
<dbReference type="InterPro" id="IPR007234">
    <property type="entry name" value="Vps53_N"/>
</dbReference>
<evidence type="ECO:0000313" key="11">
    <source>
        <dbReference type="EMBL" id="KAJ5245930.1"/>
    </source>
</evidence>
<sequence>MGVINVVDLIVSPMSNKRQAGPSDAARRLVQPTEFPCEPLRRLHQTALVCRRFSLGQWDELSELNGMTTMTVPPTGAMPSEEEPIDALDAVDYDPVDHLNAIFSHPSTLSSVSHISDALRTYEDELDYDIGALVEEQVTSNAESVERIQAAKADLSELFKKIDDVRERASKTEQAITDMTADIKQLDNAKKNLTLSMTALKRLQMLTTAYDQLHALSRTRQYRDCAQLLQAVIQLMAHFKSYRSIDQIAILSRNVADIQRDLLEQICEDFEIAFAKGEVAQKRVMLSEACLVADALGEHARSRLVTWYCNTQLREYRQVFRNNEEAGSLDNISRRYSWFRRILKIYDEENAAIFPAAWRVNEILANVFCEGTREDYKGILSRSVRNGQTIDVNLLLSCLQETLEFEHSLERRFSPPRPSTDTFASTENPTFSQSISEAFEPYLSIWVEAQDKQLAALLPKYRQQPIKPPDDEFNSHIVVSSSTELFNFYRHSLQQCSKLSTGASLADLAKLFAKYLDQYAQQILLNYISERPPGSAPSAVPTIEDLVIVLNTADYCYTTCNQLEEKIKSRLDESLKQSVDLQSQADSFMGIASAAVRGLVRQVEINLEPCWREMRNTPWGKIEAVSDQSSYVSELLSHTKEKAAEILPLLHKQQYARAFSDHLIELVSSLFISNVFQCKPVSEAGAEQMLLDSYTLKSGLSSLLPAPAPAGFVKRVNSSFFKIETLLKTLQVRPSPPEALVQAYLIHIADRNNNNFRKILDLKGIRSRQEQNHLVELFQLHRASDRYASSLQQSNPMLTAIQAPAATSRFDASMLGSAIISAAKDGVDRFGNPSLGAGITGGTGTAGSVTGPGTSSPVPNAAQQVSHVHSPSESSSAVNLNENLKNIGKFFRRDLGGFGGRFGRGAD</sequence>
<feature type="domain" description="Vps53 N-terminal" evidence="9">
    <location>
        <begin position="92"/>
        <end position="463"/>
    </location>
</feature>
<dbReference type="Gene3D" id="1.10.357.110">
    <property type="entry name" value="Vacuolar protein sorting-associated protein 53, C-terminus"/>
    <property type="match status" value="1"/>
</dbReference>
<dbReference type="AlphaFoldDB" id="A0A9W9PFT7"/>
<evidence type="ECO:0000256" key="2">
    <source>
        <dbReference type="ARBA" id="ARBA00004481"/>
    </source>
</evidence>
<dbReference type="GO" id="GO:0000938">
    <property type="term" value="C:GARP complex"/>
    <property type="evidence" value="ECO:0007669"/>
    <property type="project" value="InterPro"/>
</dbReference>
<dbReference type="Pfam" id="PF04100">
    <property type="entry name" value="Vps53_N"/>
    <property type="match status" value="1"/>
</dbReference>
<keyword evidence="12" id="KW-1185">Reference proteome</keyword>
<keyword evidence="7" id="KW-0175">Coiled coil</keyword>
<evidence type="ECO:0000256" key="1">
    <source>
        <dbReference type="ARBA" id="ARBA00004150"/>
    </source>
</evidence>
<dbReference type="Pfam" id="PF16854">
    <property type="entry name" value="VPS53_C"/>
    <property type="match status" value="1"/>
</dbReference>
<feature type="region of interest" description="Disordered" evidence="8">
    <location>
        <begin position="841"/>
        <end position="861"/>
    </location>
</feature>
<protein>
    <recommendedName>
        <fullName evidence="13">Vps53 N-terminal domain-containing protein</fullName>
    </recommendedName>
</protein>
<feature type="non-terminal residue" evidence="11">
    <location>
        <position position="1"/>
    </location>
</feature>
<dbReference type="OrthoDB" id="10261632at2759"/>
<keyword evidence="6" id="KW-0472">Membrane</keyword>
<keyword evidence="4" id="KW-0967">Endosome</keyword>
<feature type="compositionally biased region" description="Low complexity" evidence="8">
    <location>
        <begin position="846"/>
        <end position="861"/>
    </location>
</feature>
<evidence type="ECO:0000259" key="10">
    <source>
        <dbReference type="Pfam" id="PF16854"/>
    </source>
</evidence>
<dbReference type="GeneID" id="83197513"/>
<keyword evidence="5" id="KW-0333">Golgi apparatus</keyword>
<organism evidence="11 12">
    <name type="scientific">Penicillium chermesinum</name>
    <dbReference type="NCBI Taxonomy" id="63820"/>
    <lineage>
        <taxon>Eukaryota</taxon>
        <taxon>Fungi</taxon>
        <taxon>Dikarya</taxon>
        <taxon>Ascomycota</taxon>
        <taxon>Pezizomycotina</taxon>
        <taxon>Eurotiomycetes</taxon>
        <taxon>Eurotiomycetidae</taxon>
        <taxon>Eurotiales</taxon>
        <taxon>Aspergillaceae</taxon>
        <taxon>Penicillium</taxon>
    </lineage>
</organism>
<dbReference type="PANTHER" id="PTHR12820:SF0">
    <property type="entry name" value="VACUOLAR PROTEIN SORTING-ASSOCIATED PROTEIN 53 HOMOLOG"/>
    <property type="match status" value="1"/>
</dbReference>
<evidence type="ECO:0000256" key="3">
    <source>
        <dbReference type="ARBA" id="ARBA00008628"/>
    </source>
</evidence>
<feature type="coiled-coil region" evidence="7">
    <location>
        <begin position="148"/>
        <end position="203"/>
    </location>
</feature>
<dbReference type="InterPro" id="IPR039766">
    <property type="entry name" value="Vps53"/>
</dbReference>
<evidence type="ECO:0000256" key="4">
    <source>
        <dbReference type="ARBA" id="ARBA00022753"/>
    </source>
</evidence>